<dbReference type="EMBL" id="SHBJ01000031">
    <property type="protein sequence ID" value="RZO27708.1"/>
    <property type="molecule type" value="Genomic_DNA"/>
</dbReference>
<sequence>MTQLGQTKLTSTKEDFIKSIDSLFLKLELAYHYQFYKVFGTDDKLKEGKKLWAISLKHIPSEIVLEAVENVISSQSYLPTLTDLLKACNDINRKDGFPSIEEAYLEARRSYQPRKDFNWTHPIVYFAGKKTGWNILDEKDSSQSLQIFRKNYMSIKLQAQNGTEFKIKRSAESSEKLEPFNKDLFKKLRKKFKV</sequence>
<gene>
    <name evidence="1" type="ORF">EVA97_03850</name>
</gene>
<comment type="caution">
    <text evidence="1">The sequence shown here is derived from an EMBL/GenBank/DDBJ whole genome shotgun (WGS) entry which is preliminary data.</text>
</comment>
<organism evidence="1 2">
    <name type="scientific">SAR86 cluster bacterium</name>
    <dbReference type="NCBI Taxonomy" id="2030880"/>
    <lineage>
        <taxon>Bacteria</taxon>
        <taxon>Pseudomonadati</taxon>
        <taxon>Pseudomonadota</taxon>
        <taxon>Gammaproteobacteria</taxon>
        <taxon>SAR86 cluster</taxon>
    </lineage>
</organism>
<proteinExistence type="predicted"/>
<evidence type="ECO:0008006" key="3">
    <source>
        <dbReference type="Google" id="ProtNLM"/>
    </source>
</evidence>
<name>A0A520N2K1_9GAMM</name>
<protein>
    <recommendedName>
        <fullName evidence="3">Replicative helicase inhibitor G39P N-terminal domain-containing protein</fullName>
    </recommendedName>
</protein>
<reference evidence="1 2" key="1">
    <citation type="submission" date="2019-02" db="EMBL/GenBank/DDBJ databases">
        <title>Prokaryotic population dynamics and viral predation in marine succession experiment using metagenomics: the confinement effect.</title>
        <authorList>
            <person name="Haro-Moreno J.M."/>
            <person name="Rodriguez-Valera F."/>
            <person name="Lopez-Perez M."/>
        </authorList>
    </citation>
    <scope>NUCLEOTIDE SEQUENCE [LARGE SCALE GENOMIC DNA]</scope>
    <source>
        <strain evidence="1">MED-G164</strain>
    </source>
</reference>
<dbReference type="AlphaFoldDB" id="A0A520N2K1"/>
<dbReference type="Proteomes" id="UP000315283">
    <property type="component" value="Unassembled WGS sequence"/>
</dbReference>
<evidence type="ECO:0000313" key="2">
    <source>
        <dbReference type="Proteomes" id="UP000315283"/>
    </source>
</evidence>
<evidence type="ECO:0000313" key="1">
    <source>
        <dbReference type="EMBL" id="RZO27708.1"/>
    </source>
</evidence>
<accession>A0A520N2K1</accession>